<dbReference type="EMBL" id="DUJU01000002">
    <property type="protein sequence ID" value="HIH92487.1"/>
    <property type="molecule type" value="Genomic_DNA"/>
</dbReference>
<dbReference type="Proteomes" id="UP000600774">
    <property type="component" value="Unassembled WGS sequence"/>
</dbReference>
<name>A0A832SE50_9EURY</name>
<keyword evidence="1" id="KW-1133">Transmembrane helix</keyword>
<sequence length="312" mass="35803">MNKLPKILKYLLLISIGLIVLFYGSLFVLFMLIGSSDQASYYGDMVDIGPIDYNSIVTKAEKAGYDLNGPYTRLDEANLIEPGNVESLEKRFKIDYRASRVELYYNLNTYLEFKKDENKQTLVTLYNYSHHNDAGAITPQMPSMFPDDSWMLKTLGMSLELNETDSEEFLKKLKTEAPDQKGFVSLATNENVDFPAIYAYLNQSSTKTVTGPDTWNEDKYEDKFYRNNKKIGYVRFVIPETTISRIHNSNKYNIYVSSSGLIRLNIAMPAGSAGKEIPEEEYRTVFREMFENLGLPVEKVDEIELNYSPSIW</sequence>
<comment type="caution">
    <text evidence="2">The sequence shown here is derived from an EMBL/GenBank/DDBJ whole genome shotgun (WGS) entry which is preliminary data.</text>
</comment>
<accession>A0A832SE50</accession>
<organism evidence="2 3">
    <name type="scientific">Methanosarcina acetivorans</name>
    <dbReference type="NCBI Taxonomy" id="2214"/>
    <lineage>
        <taxon>Archaea</taxon>
        <taxon>Methanobacteriati</taxon>
        <taxon>Methanobacteriota</taxon>
        <taxon>Stenosarchaea group</taxon>
        <taxon>Methanomicrobia</taxon>
        <taxon>Methanosarcinales</taxon>
        <taxon>Methanosarcinaceae</taxon>
        <taxon>Methanosarcina</taxon>
    </lineage>
</organism>
<proteinExistence type="predicted"/>
<dbReference type="RefSeq" id="WP_048065027.1">
    <property type="nucleotide sequence ID" value="NZ_DUJU01000002.1"/>
</dbReference>
<dbReference type="AlphaFoldDB" id="A0A832SE50"/>
<reference evidence="2" key="1">
    <citation type="journal article" date="2020" name="bioRxiv">
        <title>A rank-normalized archaeal taxonomy based on genome phylogeny resolves widespread incomplete and uneven classifications.</title>
        <authorList>
            <person name="Rinke C."/>
            <person name="Chuvochina M."/>
            <person name="Mussig A.J."/>
            <person name="Chaumeil P.-A."/>
            <person name="Waite D.W."/>
            <person name="Whitman W.B."/>
            <person name="Parks D.H."/>
            <person name="Hugenholtz P."/>
        </authorList>
    </citation>
    <scope>NUCLEOTIDE SEQUENCE</scope>
    <source>
        <strain evidence="2">UBA8876</strain>
    </source>
</reference>
<gene>
    <name evidence="2" type="ORF">HA338_00050</name>
</gene>
<keyword evidence="1" id="KW-0472">Membrane</keyword>
<feature type="transmembrane region" description="Helical" evidence="1">
    <location>
        <begin position="12"/>
        <end position="33"/>
    </location>
</feature>
<protein>
    <submittedName>
        <fullName evidence="2">Uncharacterized protein</fullName>
    </submittedName>
</protein>
<keyword evidence="1" id="KW-0812">Transmembrane</keyword>
<evidence type="ECO:0000313" key="2">
    <source>
        <dbReference type="EMBL" id="HIH92487.1"/>
    </source>
</evidence>
<evidence type="ECO:0000256" key="1">
    <source>
        <dbReference type="SAM" id="Phobius"/>
    </source>
</evidence>
<evidence type="ECO:0000313" key="3">
    <source>
        <dbReference type="Proteomes" id="UP000600774"/>
    </source>
</evidence>